<accession>A0A3L9ZWV3</accession>
<reference evidence="7 8" key="1">
    <citation type="submission" date="2018-10" db="EMBL/GenBank/DDBJ databases">
        <title>Genomic Encyclopedia of Archaeal and Bacterial Type Strains, Phase II (KMG-II): from individual species to whole genera.</title>
        <authorList>
            <person name="Goeker M."/>
        </authorList>
    </citation>
    <scope>NUCLEOTIDE SEQUENCE [LARGE SCALE GENOMIC DNA]</scope>
    <source>
        <strain evidence="7 8">DSM 19727</strain>
    </source>
</reference>
<sequence length="600" mass="69633">MGLVTAKEVAKAINVDKYGVLGTFSGWMLMKLLKISTLNKVYDRNRHLQDVDFLNGILDDLQIKFEIPEEDLKRLPKDGAYITISNHPLGGIDGVLLLKLMLEREPNFKIIANFLLHRIEPLKKYIMPVNPFENHKDAKSSVVGIKETLRHLSDGKPLGMFPAGEVSTYKDGKLMVDKPWEEGAIKVIRKAQVPVVPIYFHAKNSRLFYLLSKISSTFRTAKLPSEVFSQKNRVIKVRVGKPISVNEQNEYKTIEEYSEFLRKKTYMLANPFEKETHFLPTPTLKIPKSPKKIVGGANREKMIAEVDAARNTDCRLLQSKNYEVFFTEAEKIPNILHEIGRLREITFREVGEGTNESIDLDKHDQYYHHLFLWDNETNKIAGAYRMGLGSKIYPKYGINGFYLNDLFRFEPELYDMMHKSIEMGRAFIIKEYQQKPMPLFLLWKGIMHTTLRYPEHKFLLGGVSISNQFSDFSKSLMIEFMKSNYYDPYIAQYIHPKKEYKVKLKDADKDFIFDEAESDLNKFDKIIDELEPGSLRLPVLIKKYIKQNAKVVAFNVDPLFNNAVDGLMYIRIADIPESTMKPVMEEFQKELERKLHEKED</sequence>
<dbReference type="GO" id="GO:0016746">
    <property type="term" value="F:acyltransferase activity"/>
    <property type="evidence" value="ECO:0007669"/>
    <property type="project" value="UniProtKB-KW"/>
</dbReference>
<dbReference type="InterPro" id="IPR052351">
    <property type="entry name" value="Ornithine_N-alpha-AT"/>
</dbReference>
<evidence type="ECO:0000256" key="2">
    <source>
        <dbReference type="ARBA" id="ARBA00022516"/>
    </source>
</evidence>
<evidence type="ECO:0000256" key="1">
    <source>
        <dbReference type="ARBA" id="ARBA00005189"/>
    </source>
</evidence>
<dbReference type="PANTHER" id="PTHR37323:SF1">
    <property type="entry name" value="L-ORNITHINE N(ALPHA)-ACYLTRANSFERASE"/>
    <property type="match status" value="1"/>
</dbReference>
<evidence type="ECO:0000313" key="8">
    <source>
        <dbReference type="Proteomes" id="UP000280368"/>
    </source>
</evidence>
<dbReference type="GO" id="GO:0006629">
    <property type="term" value="P:lipid metabolic process"/>
    <property type="evidence" value="ECO:0007669"/>
    <property type="project" value="UniProtKB-KW"/>
</dbReference>
<dbReference type="InterPro" id="IPR045746">
    <property type="entry name" value="ACT14924-like_Acyltransf_dom"/>
</dbReference>
<dbReference type="EMBL" id="REFH01000008">
    <property type="protein sequence ID" value="RMA76900.1"/>
    <property type="molecule type" value="Genomic_DNA"/>
</dbReference>
<evidence type="ECO:0000259" key="6">
    <source>
        <dbReference type="SMART" id="SM00563"/>
    </source>
</evidence>
<dbReference type="Pfam" id="PF13444">
    <property type="entry name" value="Acetyltransf_5"/>
    <property type="match status" value="1"/>
</dbReference>
<proteinExistence type="predicted"/>
<dbReference type="SMART" id="SM00563">
    <property type="entry name" value="PlsC"/>
    <property type="match status" value="1"/>
</dbReference>
<dbReference type="InterPro" id="IPR016181">
    <property type="entry name" value="Acyl_CoA_acyltransferase"/>
</dbReference>
<dbReference type="Pfam" id="PF19576">
    <property type="entry name" value="Acyltransf_2"/>
    <property type="match status" value="1"/>
</dbReference>
<feature type="domain" description="Phospholipid/glycerol acyltransferase" evidence="6">
    <location>
        <begin position="81"/>
        <end position="203"/>
    </location>
</feature>
<evidence type="ECO:0000313" key="7">
    <source>
        <dbReference type="EMBL" id="RMA76900.1"/>
    </source>
</evidence>
<dbReference type="SUPFAM" id="SSF69593">
    <property type="entry name" value="Glycerol-3-phosphate (1)-acyltransferase"/>
    <property type="match status" value="1"/>
</dbReference>
<evidence type="ECO:0000256" key="5">
    <source>
        <dbReference type="ARBA" id="ARBA00023315"/>
    </source>
</evidence>
<dbReference type="SUPFAM" id="SSF55729">
    <property type="entry name" value="Acyl-CoA N-acyltransferases (Nat)"/>
    <property type="match status" value="1"/>
</dbReference>
<dbReference type="AlphaFoldDB" id="A0A3L9ZWV3"/>
<evidence type="ECO:0000256" key="4">
    <source>
        <dbReference type="ARBA" id="ARBA00023098"/>
    </source>
</evidence>
<comment type="pathway">
    <text evidence="1">Lipid metabolism.</text>
</comment>
<organism evidence="7 8">
    <name type="scientific">Flavobacterium weaverense</name>
    <dbReference type="NCBI Taxonomy" id="271156"/>
    <lineage>
        <taxon>Bacteria</taxon>
        <taxon>Pseudomonadati</taxon>
        <taxon>Bacteroidota</taxon>
        <taxon>Flavobacteriia</taxon>
        <taxon>Flavobacteriales</taxon>
        <taxon>Flavobacteriaceae</taxon>
        <taxon>Flavobacterium</taxon>
    </lineage>
</organism>
<dbReference type="OrthoDB" id="1113830at2"/>
<keyword evidence="8" id="KW-1185">Reference proteome</keyword>
<keyword evidence="2" id="KW-0444">Lipid biosynthesis</keyword>
<keyword evidence="5" id="KW-0012">Acyltransferase</keyword>
<protein>
    <submittedName>
        <fullName evidence="7">Putative hemolysin</fullName>
    </submittedName>
</protein>
<evidence type="ECO:0000256" key="3">
    <source>
        <dbReference type="ARBA" id="ARBA00022679"/>
    </source>
</evidence>
<keyword evidence="3" id="KW-0808">Transferase</keyword>
<dbReference type="PANTHER" id="PTHR37323">
    <property type="entry name" value="GCN5-RELATED N-ACETYLTRANSFERASE"/>
    <property type="match status" value="1"/>
</dbReference>
<name>A0A3L9ZWV3_9FLAO</name>
<keyword evidence="4" id="KW-0443">Lipid metabolism</keyword>
<gene>
    <name evidence="7" type="ORF">BC961_0878</name>
</gene>
<comment type="caution">
    <text evidence="7">The sequence shown here is derived from an EMBL/GenBank/DDBJ whole genome shotgun (WGS) entry which is preliminary data.</text>
</comment>
<dbReference type="CDD" id="cd07986">
    <property type="entry name" value="LPLAT_ACT14924-like"/>
    <property type="match status" value="1"/>
</dbReference>
<dbReference type="RefSeq" id="WP_121924613.1">
    <property type="nucleotide sequence ID" value="NZ_CBCSGA010000006.1"/>
</dbReference>
<dbReference type="InterPro" id="IPR002123">
    <property type="entry name" value="Plipid/glycerol_acylTrfase"/>
</dbReference>
<dbReference type="Proteomes" id="UP000280368">
    <property type="component" value="Unassembled WGS sequence"/>
</dbReference>